<dbReference type="GO" id="GO:0006817">
    <property type="term" value="P:phosphate ion transport"/>
    <property type="evidence" value="ECO:0007669"/>
    <property type="project" value="UniProtKB-KW"/>
</dbReference>
<sequence>MRLPTYSVSEYLFLAAAVFSGLLAVAIFCFLFFFGLPLLQSGQLVDLLFSSWAPDKGLYGIYPMLITSLTLATVSMLISFPVSLGCSFVITSLAPVRLRRVLLAVIRVMTGIPTVVYSFAALFLLVPLMRSLVGHGTGMSILTAAPVLALVIAPTMILFFVDSFSKVSSRFTLAVDALGGSEIQKLLYVILPLAWPGIVNGVLLGFGRAMGDTMVSLMLAGNSTAAPESMTESARTLTAHIALVMAFDFDSMEFKSIFVCGLFLYILTAALMLLFRMFTVYFSERT</sequence>
<comment type="subcellular location">
    <subcellularLocation>
        <location evidence="1 9">Cell membrane</location>
        <topology evidence="1 9">Multi-pass membrane protein</topology>
    </subcellularLocation>
</comment>
<dbReference type="eggNOG" id="COG0573">
    <property type="taxonomic scope" value="Bacteria"/>
</dbReference>
<dbReference type="PROSITE" id="PS50928">
    <property type="entry name" value="ABC_TM1"/>
    <property type="match status" value="1"/>
</dbReference>
<evidence type="ECO:0000313" key="11">
    <source>
        <dbReference type="EMBL" id="AGF78114.1"/>
    </source>
</evidence>
<evidence type="ECO:0000313" key="12">
    <source>
        <dbReference type="Proteomes" id="UP000011721"/>
    </source>
</evidence>
<evidence type="ECO:0000256" key="6">
    <source>
        <dbReference type="ARBA" id="ARBA00022692"/>
    </source>
</evidence>
<dbReference type="HOGENOM" id="CLU_033621_1_0_7"/>
<dbReference type="STRING" id="1167006.UWK_01556"/>
<dbReference type="Proteomes" id="UP000011721">
    <property type="component" value="Chromosome"/>
</dbReference>
<evidence type="ECO:0000256" key="1">
    <source>
        <dbReference type="ARBA" id="ARBA00004651"/>
    </source>
</evidence>
<feature type="transmembrane region" description="Helical" evidence="9">
    <location>
        <begin position="102"/>
        <end position="126"/>
    </location>
</feature>
<evidence type="ECO:0000256" key="7">
    <source>
        <dbReference type="ARBA" id="ARBA00022989"/>
    </source>
</evidence>
<dbReference type="GO" id="GO:0005886">
    <property type="term" value="C:plasma membrane"/>
    <property type="evidence" value="ECO:0007669"/>
    <property type="project" value="UniProtKB-SubCell"/>
</dbReference>
<feature type="domain" description="ABC transmembrane type-1" evidence="10">
    <location>
        <begin position="65"/>
        <end position="275"/>
    </location>
</feature>
<dbReference type="Gene3D" id="1.10.3720.10">
    <property type="entry name" value="MetI-like"/>
    <property type="match status" value="1"/>
</dbReference>
<feature type="transmembrane region" description="Helical" evidence="9">
    <location>
        <begin position="59"/>
        <end position="90"/>
    </location>
</feature>
<keyword evidence="8 9" id="KW-0472">Membrane</keyword>
<dbReference type="GO" id="GO:0055085">
    <property type="term" value="P:transmembrane transport"/>
    <property type="evidence" value="ECO:0007669"/>
    <property type="project" value="InterPro"/>
</dbReference>
<gene>
    <name evidence="11" type="ordered locus">UWK_01556</name>
</gene>
<keyword evidence="3 9" id="KW-0813">Transport</keyword>
<evidence type="ECO:0000256" key="2">
    <source>
        <dbReference type="ARBA" id="ARBA00007069"/>
    </source>
</evidence>
<evidence type="ECO:0000256" key="4">
    <source>
        <dbReference type="ARBA" id="ARBA00022475"/>
    </source>
</evidence>
<dbReference type="EMBL" id="CP003985">
    <property type="protein sequence ID" value="AGF78114.1"/>
    <property type="molecule type" value="Genomic_DNA"/>
</dbReference>
<evidence type="ECO:0000256" key="8">
    <source>
        <dbReference type="ARBA" id="ARBA00023136"/>
    </source>
</evidence>
<dbReference type="SUPFAM" id="SSF161098">
    <property type="entry name" value="MetI-like"/>
    <property type="match status" value="1"/>
</dbReference>
<dbReference type="KEGG" id="dsf:UWK_01556"/>
<reference evidence="12" key="1">
    <citation type="journal article" date="2013" name="Stand. Genomic Sci.">
        <title>Complete genome sequence of Desulfocapsa sulfexigens, a marine deltaproteobacterium specialized in disproportionating inorganic sulfur compounds.</title>
        <authorList>
            <person name="Finster K.W."/>
            <person name="Kjeldsen K.U."/>
            <person name="Kube M."/>
            <person name="Reinhardt R."/>
            <person name="Mussmann M."/>
            <person name="Amann R."/>
            <person name="Schreiber L."/>
        </authorList>
    </citation>
    <scope>NUCLEOTIDE SEQUENCE [LARGE SCALE GENOMIC DNA]</scope>
    <source>
        <strain evidence="12">DSM 10523 / SB164P1</strain>
    </source>
</reference>
<keyword evidence="6 9" id="KW-0812">Transmembrane</keyword>
<dbReference type="RefSeq" id="WP_015403805.1">
    <property type="nucleotide sequence ID" value="NC_020304.1"/>
</dbReference>
<dbReference type="CDD" id="cd06261">
    <property type="entry name" value="TM_PBP2"/>
    <property type="match status" value="1"/>
</dbReference>
<evidence type="ECO:0000256" key="3">
    <source>
        <dbReference type="ARBA" id="ARBA00022448"/>
    </source>
</evidence>
<dbReference type="InterPro" id="IPR035906">
    <property type="entry name" value="MetI-like_sf"/>
</dbReference>
<feature type="transmembrane region" description="Helical" evidence="9">
    <location>
        <begin position="186"/>
        <end position="207"/>
    </location>
</feature>
<protein>
    <submittedName>
        <fullName evidence="11">Phosphate ABC transporter membrane protein 1, PhoT family</fullName>
    </submittedName>
</protein>
<dbReference type="InterPro" id="IPR000515">
    <property type="entry name" value="MetI-like"/>
</dbReference>
<keyword evidence="5" id="KW-0592">Phosphate transport</keyword>
<feature type="transmembrane region" description="Helical" evidence="9">
    <location>
        <begin position="256"/>
        <end position="275"/>
    </location>
</feature>
<evidence type="ECO:0000259" key="10">
    <source>
        <dbReference type="PROSITE" id="PS50928"/>
    </source>
</evidence>
<keyword evidence="7 9" id="KW-1133">Transmembrane helix</keyword>
<accession>M1NEI2</accession>
<feature type="transmembrane region" description="Helical" evidence="9">
    <location>
        <begin position="12"/>
        <end position="39"/>
    </location>
</feature>
<dbReference type="AlphaFoldDB" id="M1NEI2"/>
<proteinExistence type="inferred from homology"/>
<dbReference type="PANTHER" id="PTHR30425">
    <property type="entry name" value="PHOSPHATE TRANSPORT SYSTEM PERMEASE PROTEIN PST"/>
    <property type="match status" value="1"/>
</dbReference>
<organism evidence="11 12">
    <name type="scientific">Desulfocapsa sulfexigens (strain DSM 10523 / SB164P1)</name>
    <dbReference type="NCBI Taxonomy" id="1167006"/>
    <lineage>
        <taxon>Bacteria</taxon>
        <taxon>Pseudomonadati</taxon>
        <taxon>Thermodesulfobacteriota</taxon>
        <taxon>Desulfobulbia</taxon>
        <taxon>Desulfobulbales</taxon>
        <taxon>Desulfocapsaceae</taxon>
        <taxon>Desulfocapsa</taxon>
    </lineage>
</organism>
<dbReference type="PATRIC" id="fig|1167006.5.peg.1715"/>
<keyword evidence="12" id="KW-1185">Reference proteome</keyword>
<keyword evidence="4" id="KW-1003">Cell membrane</keyword>
<feature type="transmembrane region" description="Helical" evidence="9">
    <location>
        <begin position="138"/>
        <end position="161"/>
    </location>
</feature>
<evidence type="ECO:0000256" key="9">
    <source>
        <dbReference type="RuleBase" id="RU363032"/>
    </source>
</evidence>
<dbReference type="PANTHER" id="PTHR30425:SF1">
    <property type="entry name" value="PHOSPHATE TRANSPORT SYSTEM PERMEASE PROTEIN PSTC"/>
    <property type="match status" value="1"/>
</dbReference>
<dbReference type="OrthoDB" id="9785113at2"/>
<dbReference type="Pfam" id="PF00528">
    <property type="entry name" value="BPD_transp_1"/>
    <property type="match status" value="1"/>
</dbReference>
<dbReference type="InterPro" id="IPR051124">
    <property type="entry name" value="Phosphate_Transport_Permease"/>
</dbReference>
<evidence type="ECO:0000256" key="5">
    <source>
        <dbReference type="ARBA" id="ARBA00022592"/>
    </source>
</evidence>
<comment type="similarity">
    <text evidence="2">Belongs to the binding-protein-dependent transport system permease family. CysTW subfamily.</text>
</comment>
<name>M1NEI2_DESSD</name>